<accession>A0A6I3V0H6</accession>
<feature type="non-terminal residue" evidence="1">
    <location>
        <position position="1"/>
    </location>
</feature>
<organism evidence="1 2">
    <name type="scientific">Streptococcus pneumoniae</name>
    <dbReference type="NCBI Taxonomy" id="1313"/>
    <lineage>
        <taxon>Bacteria</taxon>
        <taxon>Bacillati</taxon>
        <taxon>Bacillota</taxon>
        <taxon>Bacilli</taxon>
        <taxon>Lactobacillales</taxon>
        <taxon>Streptococcaceae</taxon>
        <taxon>Streptococcus</taxon>
    </lineage>
</organism>
<sequence length="29" mass="3645">YETEYISKVYKDGQYFDNHVKYKKIKLDE</sequence>
<comment type="caution">
    <text evidence="1">The sequence shown here is derived from an EMBL/GenBank/DDBJ whole genome shotgun (WGS) entry which is preliminary data.</text>
</comment>
<dbReference type="EMBL" id="WNIA01000908">
    <property type="protein sequence ID" value="MTW00272.1"/>
    <property type="molecule type" value="Genomic_DNA"/>
</dbReference>
<name>A0A6I3V0H6_STREE</name>
<dbReference type="Proteomes" id="UP000437160">
    <property type="component" value="Unassembled WGS sequence"/>
</dbReference>
<gene>
    <name evidence="1" type="ORF">GM536_14830</name>
</gene>
<reference evidence="1 2" key="1">
    <citation type="submission" date="2019-11" db="EMBL/GenBank/DDBJ databases">
        <title>Growth characteristics of pneumococcus vary with the chemical composition of the capsule and with environmental conditions.</title>
        <authorList>
            <person name="Tothpal A."/>
            <person name="Desobry K."/>
            <person name="Joshi S."/>
            <person name="Wyllie A.L."/>
            <person name="Weinberger D.M."/>
        </authorList>
    </citation>
    <scope>NUCLEOTIDE SEQUENCE [LARGE SCALE GENOMIC DNA]</scope>
    <source>
        <strain evidence="2">pnumococcus19F</strain>
    </source>
</reference>
<protein>
    <submittedName>
        <fullName evidence="1">Rep protein</fullName>
    </submittedName>
</protein>
<evidence type="ECO:0000313" key="2">
    <source>
        <dbReference type="Proteomes" id="UP000437160"/>
    </source>
</evidence>
<proteinExistence type="predicted"/>
<dbReference type="AlphaFoldDB" id="A0A6I3V0H6"/>
<evidence type="ECO:0000313" key="1">
    <source>
        <dbReference type="EMBL" id="MTW00272.1"/>
    </source>
</evidence>